<protein>
    <submittedName>
        <fullName evidence="1">Uncharacterized protein</fullName>
    </submittedName>
</protein>
<sequence length="44" mass="5098">MLTVKTIEKNKAEKIEKIKYVLYGESLFAIKLPPLCFTDIVVNR</sequence>
<name>A0A645HBY9_9ZZZZ</name>
<proteinExistence type="predicted"/>
<gene>
    <name evidence="1" type="ORF">SDC9_183137</name>
</gene>
<reference evidence="1" key="1">
    <citation type="submission" date="2019-08" db="EMBL/GenBank/DDBJ databases">
        <authorList>
            <person name="Kucharzyk K."/>
            <person name="Murdoch R.W."/>
            <person name="Higgins S."/>
            <person name="Loffler F."/>
        </authorList>
    </citation>
    <scope>NUCLEOTIDE SEQUENCE</scope>
</reference>
<evidence type="ECO:0000313" key="1">
    <source>
        <dbReference type="EMBL" id="MPN35639.1"/>
    </source>
</evidence>
<organism evidence="1">
    <name type="scientific">bioreactor metagenome</name>
    <dbReference type="NCBI Taxonomy" id="1076179"/>
    <lineage>
        <taxon>unclassified sequences</taxon>
        <taxon>metagenomes</taxon>
        <taxon>ecological metagenomes</taxon>
    </lineage>
</organism>
<dbReference type="EMBL" id="VSSQ01089359">
    <property type="protein sequence ID" value="MPN35639.1"/>
    <property type="molecule type" value="Genomic_DNA"/>
</dbReference>
<dbReference type="AlphaFoldDB" id="A0A645HBY9"/>
<accession>A0A645HBY9</accession>
<comment type="caution">
    <text evidence="1">The sequence shown here is derived from an EMBL/GenBank/DDBJ whole genome shotgun (WGS) entry which is preliminary data.</text>
</comment>